<dbReference type="InterPro" id="IPR012310">
    <property type="entry name" value="DNA_ligase_ATP-dep_cent"/>
</dbReference>
<dbReference type="SUPFAM" id="SSF56091">
    <property type="entry name" value="DNA ligase/mRNA capping enzyme, catalytic domain"/>
    <property type="match status" value="1"/>
</dbReference>
<organism evidence="4 5">
    <name type="scientific">Amycolatopsis japonica</name>
    <dbReference type="NCBI Taxonomy" id="208439"/>
    <lineage>
        <taxon>Bacteria</taxon>
        <taxon>Bacillati</taxon>
        <taxon>Actinomycetota</taxon>
        <taxon>Actinomycetes</taxon>
        <taxon>Pseudonocardiales</taxon>
        <taxon>Pseudonocardiaceae</taxon>
        <taxon>Amycolatopsis</taxon>
        <taxon>Amycolatopsis japonica group</taxon>
    </lineage>
</organism>
<name>A0A075UP73_9PSEU</name>
<comment type="similarity">
    <text evidence="1">Belongs to the ATP-dependent DNA ligase family.</text>
</comment>
<dbReference type="CDD" id="cd07906">
    <property type="entry name" value="Adenylation_DNA_ligase_LigD_LigC"/>
    <property type="match status" value="1"/>
</dbReference>
<dbReference type="PANTHER" id="PTHR45674:SF4">
    <property type="entry name" value="DNA LIGASE 1"/>
    <property type="match status" value="1"/>
</dbReference>
<reference evidence="4 5" key="1">
    <citation type="journal article" date="2014" name="J. Biotechnol.">
        <title>Complete genome sequence of the actinobacterium Amycolatopsis japonica MG417-CF17(T) (=DSM 44213T) producing (S,S)-N,N'-ethylenediaminedisuccinic acid.</title>
        <authorList>
            <person name="Stegmann E."/>
            <person name="Albersmeier A."/>
            <person name="Spohn M."/>
            <person name="Gert H."/>
            <person name="Weber T."/>
            <person name="Wohlleben W."/>
            <person name="Kalinowski J."/>
            <person name="Ruckert C."/>
        </authorList>
    </citation>
    <scope>NUCLEOTIDE SEQUENCE [LARGE SCALE GENOMIC DNA]</scope>
    <source>
        <strain evidence="5">MG417-CF17 (DSM 44213)</strain>
    </source>
</reference>
<dbReference type="Gene3D" id="3.30.1490.70">
    <property type="match status" value="1"/>
</dbReference>
<evidence type="ECO:0000256" key="1">
    <source>
        <dbReference type="ARBA" id="ARBA00007572"/>
    </source>
</evidence>
<accession>A0A075UP73</accession>
<keyword evidence="2 4" id="KW-0436">Ligase</keyword>
<dbReference type="GO" id="GO:0006281">
    <property type="term" value="P:DNA repair"/>
    <property type="evidence" value="ECO:0007669"/>
    <property type="project" value="InterPro"/>
</dbReference>
<protein>
    <submittedName>
        <fullName evidence="4">DNA polymerase LigD, ligase domain-containing protein</fullName>
    </submittedName>
</protein>
<evidence type="ECO:0000259" key="3">
    <source>
        <dbReference type="PROSITE" id="PS50160"/>
    </source>
</evidence>
<dbReference type="GO" id="GO:0003910">
    <property type="term" value="F:DNA ligase (ATP) activity"/>
    <property type="evidence" value="ECO:0007669"/>
    <property type="project" value="InterPro"/>
</dbReference>
<dbReference type="GO" id="GO:0006310">
    <property type="term" value="P:DNA recombination"/>
    <property type="evidence" value="ECO:0007669"/>
    <property type="project" value="InterPro"/>
</dbReference>
<dbReference type="PANTHER" id="PTHR45674">
    <property type="entry name" value="DNA LIGASE 1/3 FAMILY MEMBER"/>
    <property type="match status" value="1"/>
</dbReference>
<dbReference type="RefSeq" id="WP_084098056.1">
    <property type="nucleotide sequence ID" value="NZ_CP008953.1"/>
</dbReference>
<proteinExistence type="inferred from homology"/>
<evidence type="ECO:0000256" key="2">
    <source>
        <dbReference type="ARBA" id="ARBA00022598"/>
    </source>
</evidence>
<evidence type="ECO:0000313" key="5">
    <source>
        <dbReference type="Proteomes" id="UP000028492"/>
    </source>
</evidence>
<dbReference type="Proteomes" id="UP000028492">
    <property type="component" value="Chromosome"/>
</dbReference>
<dbReference type="InterPro" id="IPR050191">
    <property type="entry name" value="ATP-dep_DNA_ligase"/>
</dbReference>
<dbReference type="Gene3D" id="3.30.470.30">
    <property type="entry name" value="DNA ligase/mRNA capping enzyme"/>
    <property type="match status" value="1"/>
</dbReference>
<dbReference type="PROSITE" id="PS50160">
    <property type="entry name" value="DNA_LIGASE_A3"/>
    <property type="match status" value="1"/>
</dbReference>
<keyword evidence="5" id="KW-1185">Reference proteome</keyword>
<sequence length="223" mass="24742">MARDAARSERSRVPAFIEPMLASQARKELPDDPRYASEWKWDGYQAVMRVATDGTMRLTSRNDKDFTGRLPILGDAMGDALEGRQAVLDGEIVALDDHGRPDFGLLQNYATSDDVSVAYFVFDVLLLGGQRLLDEPYERRRAVLEGIEVPDKNLVAITPSYSHADLSASGMSPADLLDVAKDRGLEGLVVKAIQSTYVPGRRSPEWIKHPLIQTIEVVVCGWR</sequence>
<dbReference type="EMBL" id="CP008953">
    <property type="protein sequence ID" value="AIG74329.1"/>
    <property type="molecule type" value="Genomic_DNA"/>
</dbReference>
<dbReference type="AlphaFoldDB" id="A0A075UP73"/>
<evidence type="ECO:0000313" key="4">
    <source>
        <dbReference type="EMBL" id="AIG74329.1"/>
    </source>
</evidence>
<dbReference type="GO" id="GO:0005524">
    <property type="term" value="F:ATP binding"/>
    <property type="evidence" value="ECO:0007669"/>
    <property type="project" value="InterPro"/>
</dbReference>
<dbReference type="eggNOG" id="COG1793">
    <property type="taxonomic scope" value="Bacteria"/>
</dbReference>
<dbReference type="HOGENOM" id="CLU_1304140_0_0_11"/>
<dbReference type="STRING" id="208439.AJAP_07060"/>
<gene>
    <name evidence="4" type="ORF">AJAP_07060</name>
</gene>
<feature type="domain" description="ATP-dependent DNA ligase family profile" evidence="3">
    <location>
        <begin position="110"/>
        <end position="208"/>
    </location>
</feature>
<dbReference type="KEGG" id="aja:AJAP_07060"/>
<dbReference type="Pfam" id="PF01068">
    <property type="entry name" value="DNA_ligase_A_M"/>
    <property type="match status" value="1"/>
</dbReference>